<dbReference type="KEGG" id="vrm:44547418_01351"/>
<dbReference type="UniPathway" id="UPA00996">
    <property type="reaction ID" value="UER00366"/>
</dbReference>
<dbReference type="SUPFAM" id="SSF53633">
    <property type="entry name" value="Carbamate kinase-like"/>
    <property type="match status" value="1"/>
</dbReference>
<dbReference type="GO" id="GO:0005829">
    <property type="term" value="C:cytosol"/>
    <property type="evidence" value="ECO:0007669"/>
    <property type="project" value="TreeGrafter"/>
</dbReference>
<evidence type="ECO:0000256" key="7">
    <source>
        <dbReference type="ARBA" id="ARBA00048467"/>
    </source>
</evidence>
<protein>
    <recommendedName>
        <fullName evidence="3 8">Carbamate kinase</fullName>
    </recommendedName>
</protein>
<dbReference type="InterPro" id="IPR036393">
    <property type="entry name" value="AceGlu_kinase-like_sf"/>
</dbReference>
<gene>
    <name evidence="11" type="primary">arcC1</name>
    <name evidence="11" type="ORF">SAMEA44547418_01351</name>
</gene>
<dbReference type="CDD" id="cd04235">
    <property type="entry name" value="AAK_CK"/>
    <property type="match status" value="1"/>
</dbReference>
<evidence type="ECO:0000256" key="3">
    <source>
        <dbReference type="ARBA" id="ARBA00013070"/>
    </source>
</evidence>
<dbReference type="GO" id="GO:0008804">
    <property type="term" value="F:carbamate kinase activity"/>
    <property type="evidence" value="ECO:0007669"/>
    <property type="project" value="UniProtKB-UniRule"/>
</dbReference>
<dbReference type="Pfam" id="PF00696">
    <property type="entry name" value="AA_kinase"/>
    <property type="match status" value="1"/>
</dbReference>
<dbReference type="FunFam" id="3.40.1160.10:FF:000007">
    <property type="entry name" value="Carbamate kinase"/>
    <property type="match status" value="1"/>
</dbReference>
<dbReference type="NCBIfam" id="NF009007">
    <property type="entry name" value="PRK12352.1"/>
    <property type="match status" value="1"/>
</dbReference>
<dbReference type="GO" id="GO:0019546">
    <property type="term" value="P:L-arginine deiminase pathway"/>
    <property type="evidence" value="ECO:0007669"/>
    <property type="project" value="TreeGrafter"/>
</dbReference>
<evidence type="ECO:0000256" key="9">
    <source>
        <dbReference type="PIRNR" id="PIRNR000723"/>
    </source>
</evidence>
<keyword evidence="4" id="KW-0056">Arginine metabolism</keyword>
<accession>A0A239ZH53</accession>
<evidence type="ECO:0000256" key="2">
    <source>
        <dbReference type="ARBA" id="ARBA00011066"/>
    </source>
</evidence>
<name>A0A239ZH53_9FIRM</name>
<comment type="pathway">
    <text evidence="1">Metabolic intermediate metabolism; carbamoyl phosphate degradation; CO(2) and NH(3) from carbamoyl phosphate: step 1/1.</text>
</comment>
<dbReference type="Gene3D" id="3.40.1160.10">
    <property type="entry name" value="Acetylglutamate kinase-like"/>
    <property type="match status" value="1"/>
</dbReference>
<evidence type="ECO:0000256" key="1">
    <source>
        <dbReference type="ARBA" id="ARBA00005118"/>
    </source>
</evidence>
<dbReference type="InterPro" id="IPR003964">
    <property type="entry name" value="Carb_kinase"/>
</dbReference>
<evidence type="ECO:0000256" key="4">
    <source>
        <dbReference type="ARBA" id="ARBA00022503"/>
    </source>
</evidence>
<proteinExistence type="inferred from homology"/>
<dbReference type="InterPro" id="IPR001048">
    <property type="entry name" value="Asp/Glu/Uridylate_kinase"/>
</dbReference>
<dbReference type="NCBIfam" id="TIGR00746">
    <property type="entry name" value="arcC"/>
    <property type="match status" value="1"/>
</dbReference>
<dbReference type="AlphaFoldDB" id="A0A239ZH53"/>
<dbReference type="PANTHER" id="PTHR30409:SF1">
    <property type="entry name" value="CARBAMATE KINASE-RELATED"/>
    <property type="match status" value="1"/>
</dbReference>
<evidence type="ECO:0000259" key="10">
    <source>
        <dbReference type="Pfam" id="PF00696"/>
    </source>
</evidence>
<organism evidence="11 12">
    <name type="scientific">Veillonella rodentium</name>
    <dbReference type="NCBI Taxonomy" id="248315"/>
    <lineage>
        <taxon>Bacteria</taxon>
        <taxon>Bacillati</taxon>
        <taxon>Bacillota</taxon>
        <taxon>Negativicutes</taxon>
        <taxon>Veillonellales</taxon>
        <taxon>Veillonellaceae</taxon>
        <taxon>Veillonella</taxon>
    </lineage>
</organism>
<dbReference type="PIRSF" id="PIRSF000723">
    <property type="entry name" value="Carbamate_kin"/>
    <property type="match status" value="1"/>
</dbReference>
<evidence type="ECO:0000256" key="6">
    <source>
        <dbReference type="ARBA" id="ARBA00022777"/>
    </source>
</evidence>
<dbReference type="Proteomes" id="UP000214973">
    <property type="component" value="Chromosome 1"/>
</dbReference>
<keyword evidence="6 9" id="KW-0418">Kinase</keyword>
<dbReference type="PANTHER" id="PTHR30409">
    <property type="entry name" value="CARBAMATE KINASE"/>
    <property type="match status" value="1"/>
</dbReference>
<dbReference type="PRINTS" id="PR01469">
    <property type="entry name" value="CARBMTKINASE"/>
</dbReference>
<comment type="catalytic activity">
    <reaction evidence="7">
        <text>hydrogencarbonate + NH4(+) + ATP = carbamoyl phosphate + ADP + H2O + H(+)</text>
        <dbReference type="Rhea" id="RHEA:10152"/>
        <dbReference type="ChEBI" id="CHEBI:15377"/>
        <dbReference type="ChEBI" id="CHEBI:15378"/>
        <dbReference type="ChEBI" id="CHEBI:17544"/>
        <dbReference type="ChEBI" id="CHEBI:28938"/>
        <dbReference type="ChEBI" id="CHEBI:30616"/>
        <dbReference type="ChEBI" id="CHEBI:58228"/>
        <dbReference type="ChEBI" id="CHEBI:456216"/>
        <dbReference type="EC" id="2.7.2.2"/>
    </reaction>
</comment>
<reference evidence="11 12" key="1">
    <citation type="submission" date="2017-06" db="EMBL/GenBank/DDBJ databases">
        <authorList>
            <consortium name="Pathogen Informatics"/>
        </authorList>
    </citation>
    <scope>NUCLEOTIDE SEQUENCE [LARGE SCALE GENOMIC DNA]</scope>
    <source>
        <strain evidence="11 12">NCTC12018</strain>
    </source>
</reference>
<keyword evidence="5 9" id="KW-0808">Transferase</keyword>
<evidence type="ECO:0000313" key="11">
    <source>
        <dbReference type="EMBL" id="SNV70283.1"/>
    </source>
</evidence>
<evidence type="ECO:0000256" key="5">
    <source>
        <dbReference type="ARBA" id="ARBA00022679"/>
    </source>
</evidence>
<evidence type="ECO:0000313" key="12">
    <source>
        <dbReference type="Proteomes" id="UP000214973"/>
    </source>
</evidence>
<evidence type="ECO:0000256" key="8">
    <source>
        <dbReference type="NCBIfam" id="TIGR00746"/>
    </source>
</evidence>
<feature type="domain" description="Aspartate/glutamate/uridylate kinase" evidence="10">
    <location>
        <begin position="3"/>
        <end position="291"/>
    </location>
</feature>
<dbReference type="RefSeq" id="WP_095066258.1">
    <property type="nucleotide sequence ID" value="NZ_LT906470.1"/>
</dbReference>
<dbReference type="EMBL" id="LT906470">
    <property type="protein sequence ID" value="SNV70283.1"/>
    <property type="molecule type" value="Genomic_DNA"/>
</dbReference>
<comment type="similarity">
    <text evidence="2 9">Belongs to the carbamate kinase family.</text>
</comment>
<sequence>MKKRVVVALGGNALGNSLPEQKIAVKSTAKTIVDLVESDCDVVVTHGNGPQIGMINNAMAALTREKEGQPNTPLSVCVAMSQAYIGYDLQNALHEELLNRGIKDLPTMTMVTQVLVDPKDPAFKNPTKPIGHFMTKEEAEYAEKNYDYVVKEDSGRGYRRVVASPAPKEIIELDAIKGLVGKELIVACGGGGIPVTREGNELHGAAAVIDKDWTSSLLAQEIDADILVILTAVEKVAVNFGKENEQWLDEISVEQAKKYIEAGEFGEGSMKPKVEAAVAFAASKKGRVAIITLLEKSKDGIAGKTGTRIVLQ</sequence>
<keyword evidence="12" id="KW-1185">Reference proteome</keyword>